<keyword evidence="17" id="KW-1185">Reference proteome</keyword>
<dbReference type="Pfam" id="PF13855">
    <property type="entry name" value="LRR_8"/>
    <property type="match status" value="1"/>
</dbReference>
<evidence type="ECO:0000256" key="10">
    <source>
        <dbReference type="ARBA" id="ARBA00023136"/>
    </source>
</evidence>
<dbReference type="SMART" id="SM00255">
    <property type="entry name" value="TIR"/>
    <property type="match status" value="1"/>
</dbReference>
<dbReference type="OrthoDB" id="1081807at2759"/>
<keyword evidence="7" id="KW-0677">Repeat</keyword>
<dbReference type="InterPro" id="IPR000157">
    <property type="entry name" value="TIR_dom"/>
</dbReference>
<evidence type="ECO:0000256" key="6">
    <source>
        <dbReference type="ARBA" id="ARBA00022729"/>
    </source>
</evidence>
<accession>A0A8B6BQW8</accession>
<evidence type="ECO:0000256" key="9">
    <source>
        <dbReference type="ARBA" id="ARBA00022989"/>
    </source>
</evidence>
<protein>
    <submittedName>
        <fullName evidence="16">Toll-like receptor 13</fullName>
    </submittedName>
</protein>
<evidence type="ECO:0000256" key="11">
    <source>
        <dbReference type="ARBA" id="ARBA00023170"/>
    </source>
</evidence>
<reference evidence="16" key="1">
    <citation type="submission" date="2018-11" db="EMBL/GenBank/DDBJ databases">
        <authorList>
            <person name="Alioto T."/>
            <person name="Alioto T."/>
        </authorList>
    </citation>
    <scope>NUCLEOTIDE SEQUENCE</scope>
</reference>
<dbReference type="GO" id="GO:0038023">
    <property type="term" value="F:signaling receptor activity"/>
    <property type="evidence" value="ECO:0007669"/>
    <property type="project" value="TreeGrafter"/>
</dbReference>
<comment type="subcellular location">
    <subcellularLocation>
        <location evidence="1">Membrane</location>
        <topology evidence="1">Single-pass type I membrane protein</topology>
    </subcellularLocation>
</comment>
<keyword evidence="4" id="KW-0433">Leucine-rich repeat</keyword>
<evidence type="ECO:0000256" key="12">
    <source>
        <dbReference type="ARBA" id="ARBA00023180"/>
    </source>
</evidence>
<evidence type="ECO:0000256" key="2">
    <source>
        <dbReference type="ARBA" id="ARBA00009634"/>
    </source>
</evidence>
<feature type="domain" description="TIR" evidence="15">
    <location>
        <begin position="545"/>
        <end position="686"/>
    </location>
</feature>
<keyword evidence="12" id="KW-0325">Glycoprotein</keyword>
<organism evidence="16 17">
    <name type="scientific">Mytilus galloprovincialis</name>
    <name type="common">Mediterranean mussel</name>
    <dbReference type="NCBI Taxonomy" id="29158"/>
    <lineage>
        <taxon>Eukaryota</taxon>
        <taxon>Metazoa</taxon>
        <taxon>Spiralia</taxon>
        <taxon>Lophotrochozoa</taxon>
        <taxon>Mollusca</taxon>
        <taxon>Bivalvia</taxon>
        <taxon>Autobranchia</taxon>
        <taxon>Pteriomorphia</taxon>
        <taxon>Mytilida</taxon>
        <taxon>Mytiloidea</taxon>
        <taxon>Mytilidae</taxon>
        <taxon>Mytilinae</taxon>
        <taxon>Mytilus</taxon>
    </lineage>
</organism>
<name>A0A8B6BQW8_MYTGA</name>
<dbReference type="GO" id="GO:0005886">
    <property type="term" value="C:plasma membrane"/>
    <property type="evidence" value="ECO:0007669"/>
    <property type="project" value="TreeGrafter"/>
</dbReference>
<evidence type="ECO:0000256" key="4">
    <source>
        <dbReference type="ARBA" id="ARBA00022614"/>
    </source>
</evidence>
<feature type="transmembrane region" description="Helical" evidence="13">
    <location>
        <begin position="492"/>
        <end position="516"/>
    </location>
</feature>
<evidence type="ECO:0000256" key="5">
    <source>
        <dbReference type="ARBA" id="ARBA00022692"/>
    </source>
</evidence>
<dbReference type="FunFam" id="3.40.50.10140:FF:000001">
    <property type="entry name" value="Toll-like receptor 2"/>
    <property type="match status" value="1"/>
</dbReference>
<dbReference type="Gene3D" id="3.40.50.10140">
    <property type="entry name" value="Toll/interleukin-1 receptor homology (TIR) domain"/>
    <property type="match status" value="1"/>
</dbReference>
<evidence type="ECO:0000256" key="7">
    <source>
        <dbReference type="ARBA" id="ARBA00022737"/>
    </source>
</evidence>
<dbReference type="SUPFAM" id="SSF52200">
    <property type="entry name" value="Toll/Interleukin receptor TIR domain"/>
    <property type="match status" value="1"/>
</dbReference>
<proteinExistence type="inferred from homology"/>
<evidence type="ECO:0000256" key="3">
    <source>
        <dbReference type="ARBA" id="ARBA00022588"/>
    </source>
</evidence>
<feature type="chain" id="PRO_5032881451" evidence="14">
    <location>
        <begin position="21"/>
        <end position="692"/>
    </location>
</feature>
<comment type="caution">
    <text evidence="16">The sequence shown here is derived from an EMBL/GenBank/DDBJ whole genome shotgun (WGS) entry which is preliminary data.</text>
</comment>
<keyword evidence="3" id="KW-0399">Innate immunity</keyword>
<gene>
    <name evidence="16" type="ORF">MGAL_10B045469</name>
</gene>
<evidence type="ECO:0000259" key="15">
    <source>
        <dbReference type="PROSITE" id="PS50104"/>
    </source>
</evidence>
<keyword evidence="10 13" id="KW-0472">Membrane</keyword>
<sequence>MAYFFLVSLITLKFVTKANCEIYNQSMQILKTLIAPTEISTIGKFPADTAFLNLGYNRIKQINSGAFEYSRGLVELDLSYNRIVQCDRSSFDGLHRLRRLYLNSNYLNYSLLSIPEGLFKPLFSLTYLNIKDNLNDFKPNVEDIVMKDLRELESLEIDVRKTVNETVFGNDYSQLRHLRQITFGICVLWSINNNTFENLPYLEYIDAKGCSIVKFDTKSLSNRTELRYIDFSYSLTGFEDQKHFLIDMMSTGITILKLINCNRTPMEFPYIFSRYLRRTELKELYLSNNLYSGFRNSKGFPASLLILDLSFNHLTIFQQDITYLSSLYLQNNTLGPFLESHAYIRSKTSQLNKINLATNFIRYLSLEIFHRQPLLADINLSHNMLSEITFDLSNQRSLQFLDLSSNIFRSFNETTRVALSLMFEKSGLKISLEDNPLRCSCFSLSFLKWMIENKDHFYNIHKYRCIFDNNTEIVLNLPRNTLLQLQRMCASYTTVIAITSVAVAVGLVVISGGLAYRYRWKIRYVYHITKKKYWRHIPSRQDSHYKYNAFISYAEKDRDFILKECIPTLEADEHIKLCIHHRDFLPGEEITTNITNAIHQSGKTICLISKAFLESYYCNFEFNMARMESIYGRNGENMLFLIFYEQVKPQELPLVMLELIDRKSYIEYPNDEQGNVVFWEKIKESLSSHHDQ</sequence>
<feature type="signal peptide" evidence="14">
    <location>
        <begin position="1"/>
        <end position="20"/>
    </location>
</feature>
<comment type="similarity">
    <text evidence="2">Belongs to the Toll-like receptor family.</text>
</comment>
<dbReference type="Pfam" id="PF13676">
    <property type="entry name" value="TIR_2"/>
    <property type="match status" value="1"/>
</dbReference>
<dbReference type="GO" id="GO:0007165">
    <property type="term" value="P:signal transduction"/>
    <property type="evidence" value="ECO:0007669"/>
    <property type="project" value="InterPro"/>
</dbReference>
<dbReference type="EMBL" id="UYJE01000565">
    <property type="protein sequence ID" value="VDH94293.1"/>
    <property type="molecule type" value="Genomic_DNA"/>
</dbReference>
<dbReference type="AlphaFoldDB" id="A0A8B6BQW8"/>
<keyword evidence="6 14" id="KW-0732">Signal</keyword>
<keyword evidence="11 16" id="KW-0675">Receptor</keyword>
<dbReference type="Gene3D" id="3.80.10.10">
    <property type="entry name" value="Ribonuclease Inhibitor"/>
    <property type="match status" value="3"/>
</dbReference>
<dbReference type="InterPro" id="IPR032675">
    <property type="entry name" value="LRR_dom_sf"/>
</dbReference>
<dbReference type="SUPFAM" id="SSF52058">
    <property type="entry name" value="L domain-like"/>
    <property type="match status" value="2"/>
</dbReference>
<keyword evidence="9 13" id="KW-1133">Transmembrane helix</keyword>
<dbReference type="InterPro" id="IPR001611">
    <property type="entry name" value="Leu-rich_rpt"/>
</dbReference>
<keyword evidence="8" id="KW-0391">Immunity</keyword>
<dbReference type="PANTHER" id="PTHR24365:SF530">
    <property type="entry name" value="MSTPROX-RELATED"/>
    <property type="match status" value="1"/>
</dbReference>
<evidence type="ECO:0000313" key="16">
    <source>
        <dbReference type="EMBL" id="VDH94293.1"/>
    </source>
</evidence>
<dbReference type="GO" id="GO:0045087">
    <property type="term" value="P:innate immune response"/>
    <property type="evidence" value="ECO:0007669"/>
    <property type="project" value="UniProtKB-KW"/>
</dbReference>
<evidence type="ECO:0000256" key="1">
    <source>
        <dbReference type="ARBA" id="ARBA00004479"/>
    </source>
</evidence>
<evidence type="ECO:0000256" key="8">
    <source>
        <dbReference type="ARBA" id="ARBA00022859"/>
    </source>
</evidence>
<keyword evidence="5 13" id="KW-0812">Transmembrane</keyword>
<dbReference type="InterPro" id="IPR035897">
    <property type="entry name" value="Toll_tir_struct_dom_sf"/>
</dbReference>
<evidence type="ECO:0000313" key="17">
    <source>
        <dbReference type="Proteomes" id="UP000596742"/>
    </source>
</evidence>
<dbReference type="PANTHER" id="PTHR24365">
    <property type="entry name" value="TOLL-LIKE RECEPTOR"/>
    <property type="match status" value="1"/>
</dbReference>
<dbReference type="Proteomes" id="UP000596742">
    <property type="component" value="Unassembled WGS sequence"/>
</dbReference>
<dbReference type="PROSITE" id="PS50104">
    <property type="entry name" value="TIR"/>
    <property type="match status" value="1"/>
</dbReference>
<evidence type="ECO:0000256" key="13">
    <source>
        <dbReference type="SAM" id="Phobius"/>
    </source>
</evidence>
<evidence type="ECO:0000256" key="14">
    <source>
        <dbReference type="SAM" id="SignalP"/>
    </source>
</evidence>